<feature type="compositionally biased region" description="Basic and acidic residues" evidence="1">
    <location>
        <begin position="165"/>
        <end position="174"/>
    </location>
</feature>
<feature type="compositionally biased region" description="Polar residues" evidence="1">
    <location>
        <begin position="479"/>
        <end position="489"/>
    </location>
</feature>
<feature type="region of interest" description="Disordered" evidence="1">
    <location>
        <begin position="369"/>
        <end position="395"/>
    </location>
</feature>
<dbReference type="EMBL" id="VEPZ02001782">
    <property type="protein sequence ID" value="KAE8655210.1"/>
    <property type="molecule type" value="Genomic_DNA"/>
</dbReference>
<evidence type="ECO:0000313" key="2">
    <source>
        <dbReference type="EMBL" id="KAE8655210.1"/>
    </source>
</evidence>
<dbReference type="Proteomes" id="UP000436088">
    <property type="component" value="Unassembled WGS sequence"/>
</dbReference>
<feature type="region of interest" description="Disordered" evidence="1">
    <location>
        <begin position="156"/>
        <end position="184"/>
    </location>
</feature>
<proteinExistence type="predicted"/>
<feature type="compositionally biased region" description="Basic and acidic residues" evidence="1">
    <location>
        <begin position="103"/>
        <end position="117"/>
    </location>
</feature>
<gene>
    <name evidence="2" type="ORF">F3Y22_tig00117034pilonHSYRG01280</name>
</gene>
<dbReference type="PANTHER" id="PTHR33349:SF41">
    <property type="entry name" value="EMB|CAB62594.1"/>
    <property type="match status" value="1"/>
</dbReference>
<sequence>MIMHSGGLTVLSRYLQSSQGSCHDICKYGTHDSPRTESRILRNPMLKIVVQKQGAGRNLEKISGSNLVDRKKKTGIIVTVSPDFKAREPDDHIVIKIAQTQGHHGENVEEDLTDTKNSKVGIRPSNDAELKKPEYPAISLEPSREDRIDINAMAVEGEAKDEETDGTKSPEGEKSQQVSVKPSPDSEATNLLILIALKVEVSNRGRIFGYFGFTVIAAVVGTIDVVADAIAAVAGEMTISKGIRTSAVDNKKSAVTPSVSLSPKEFGTGSDNLNGVSHLLDLENVKKLNSEQAKPANVPETTSYQIESHPENKPAKSDRHNVVSIRPSSSSRDKTVKQNSNKIRISRPPHAHEKKKMIYTPKVIQASGVSPSLSSFQGRKNLRPTPNGLEITQPSLTSLSSSASLESFHNDISIDHDKAVAEKKKGSSKMMYKVKPKRALMITSNNKHLHGNKLNFQKREPIDSRNDDNRKGKVEDCSKGTQAKSHGNNINSRVEEFRPKRLKFRQRVAAENRDGDNQNSKFEEFTPTRLNFRRKVNADNRNDDNQNSKTEELSTRTLQFRQNSIVDDMNADNQNSRVDEFTTTRLELNQRAIDERNADDENGKGEVSTPTELIFKQTEVDGKKNNSGGIEADVVVITLKSNPIKFL</sequence>
<reference evidence="2" key="1">
    <citation type="submission" date="2019-09" db="EMBL/GenBank/DDBJ databases">
        <title>Draft genome information of white flower Hibiscus syriacus.</title>
        <authorList>
            <person name="Kim Y.-M."/>
        </authorList>
    </citation>
    <scope>NUCLEOTIDE SEQUENCE [LARGE SCALE GENOMIC DNA]</scope>
    <source>
        <strain evidence="2">YM2019G1</strain>
    </source>
</reference>
<feature type="compositionally biased region" description="Basic and acidic residues" evidence="1">
    <location>
        <begin position="457"/>
        <end position="478"/>
    </location>
</feature>
<feature type="region of interest" description="Disordered" evidence="1">
    <location>
        <begin position="101"/>
        <end position="128"/>
    </location>
</feature>
<accession>A0A6A2WN26</accession>
<feature type="compositionally biased region" description="Polar residues" evidence="1">
    <location>
        <begin position="369"/>
        <end position="378"/>
    </location>
</feature>
<organism evidence="2 3">
    <name type="scientific">Hibiscus syriacus</name>
    <name type="common">Rose of Sharon</name>
    <dbReference type="NCBI Taxonomy" id="106335"/>
    <lineage>
        <taxon>Eukaryota</taxon>
        <taxon>Viridiplantae</taxon>
        <taxon>Streptophyta</taxon>
        <taxon>Embryophyta</taxon>
        <taxon>Tracheophyta</taxon>
        <taxon>Spermatophyta</taxon>
        <taxon>Magnoliopsida</taxon>
        <taxon>eudicotyledons</taxon>
        <taxon>Gunneridae</taxon>
        <taxon>Pentapetalae</taxon>
        <taxon>rosids</taxon>
        <taxon>malvids</taxon>
        <taxon>Malvales</taxon>
        <taxon>Malvaceae</taxon>
        <taxon>Malvoideae</taxon>
        <taxon>Hibiscus</taxon>
    </lineage>
</organism>
<feature type="region of interest" description="Disordered" evidence="1">
    <location>
        <begin position="290"/>
        <end position="341"/>
    </location>
</feature>
<protein>
    <submittedName>
        <fullName evidence="2">Uncharacterized protein</fullName>
    </submittedName>
</protein>
<comment type="caution">
    <text evidence="2">The sequence shown here is derived from an EMBL/GenBank/DDBJ whole genome shotgun (WGS) entry which is preliminary data.</text>
</comment>
<feature type="region of interest" description="Disordered" evidence="1">
    <location>
        <begin position="534"/>
        <end position="554"/>
    </location>
</feature>
<feature type="region of interest" description="Disordered" evidence="1">
    <location>
        <begin position="448"/>
        <end position="489"/>
    </location>
</feature>
<name>A0A6A2WN26_HIBSY</name>
<feature type="compositionally biased region" description="Basic and acidic residues" evidence="1">
    <location>
        <begin position="536"/>
        <end position="554"/>
    </location>
</feature>
<keyword evidence="3" id="KW-1185">Reference proteome</keyword>
<evidence type="ECO:0000256" key="1">
    <source>
        <dbReference type="SAM" id="MobiDB-lite"/>
    </source>
</evidence>
<feature type="compositionally biased region" description="Basic and acidic residues" evidence="1">
    <location>
        <begin position="308"/>
        <end position="321"/>
    </location>
</feature>
<dbReference type="PANTHER" id="PTHR33349">
    <property type="entry name" value="EMB|CAB62594.1"/>
    <property type="match status" value="1"/>
</dbReference>
<dbReference type="AlphaFoldDB" id="A0A6A2WN26"/>
<evidence type="ECO:0000313" key="3">
    <source>
        <dbReference type="Proteomes" id="UP000436088"/>
    </source>
</evidence>